<organism evidence="1 2">
    <name type="scientific">Pristionchus pacificus</name>
    <name type="common">Parasitic nematode worm</name>
    <dbReference type="NCBI Taxonomy" id="54126"/>
    <lineage>
        <taxon>Eukaryota</taxon>
        <taxon>Metazoa</taxon>
        <taxon>Ecdysozoa</taxon>
        <taxon>Nematoda</taxon>
        <taxon>Chromadorea</taxon>
        <taxon>Rhabditida</taxon>
        <taxon>Rhabditina</taxon>
        <taxon>Diplogasteromorpha</taxon>
        <taxon>Diplogasteroidea</taxon>
        <taxon>Neodiplogasteridae</taxon>
        <taxon>Pristionchus</taxon>
    </lineage>
</organism>
<dbReference type="EnsemblMetazoa" id="PPA44355.1">
    <property type="protein sequence ID" value="PPA44355.1"/>
    <property type="gene ID" value="WBGene00282724"/>
</dbReference>
<accession>A0A8R1Z2D9</accession>
<gene>
    <name evidence="1" type="primary">WBGene00282724</name>
</gene>
<protein>
    <submittedName>
        <fullName evidence="1">Uncharacterized protein</fullName>
    </submittedName>
</protein>
<dbReference type="Proteomes" id="UP000005239">
    <property type="component" value="Unassembled WGS sequence"/>
</dbReference>
<keyword evidence="2" id="KW-1185">Reference proteome</keyword>
<reference evidence="1" key="2">
    <citation type="submission" date="2022-06" db="UniProtKB">
        <authorList>
            <consortium name="EnsemblMetazoa"/>
        </authorList>
    </citation>
    <scope>IDENTIFICATION</scope>
    <source>
        <strain evidence="1">PS312</strain>
    </source>
</reference>
<accession>A0A454XVR1</accession>
<proteinExistence type="predicted"/>
<evidence type="ECO:0000313" key="1">
    <source>
        <dbReference type="EnsemblMetazoa" id="PPA44355.1"/>
    </source>
</evidence>
<evidence type="ECO:0000313" key="2">
    <source>
        <dbReference type="Proteomes" id="UP000005239"/>
    </source>
</evidence>
<dbReference type="AlphaFoldDB" id="A0A454XVR1"/>
<name>A0A454XVR1_PRIPA</name>
<reference evidence="2" key="1">
    <citation type="journal article" date="2008" name="Nat. Genet.">
        <title>The Pristionchus pacificus genome provides a unique perspective on nematode lifestyle and parasitism.</title>
        <authorList>
            <person name="Dieterich C."/>
            <person name="Clifton S.W."/>
            <person name="Schuster L.N."/>
            <person name="Chinwalla A."/>
            <person name="Delehaunty K."/>
            <person name="Dinkelacker I."/>
            <person name="Fulton L."/>
            <person name="Fulton R."/>
            <person name="Godfrey J."/>
            <person name="Minx P."/>
            <person name="Mitreva M."/>
            <person name="Roeseler W."/>
            <person name="Tian H."/>
            <person name="Witte H."/>
            <person name="Yang S.P."/>
            <person name="Wilson R.K."/>
            <person name="Sommer R.J."/>
        </authorList>
    </citation>
    <scope>NUCLEOTIDE SEQUENCE [LARGE SCALE GENOMIC DNA]</scope>
    <source>
        <strain evidence="2">PS312</strain>
    </source>
</reference>
<sequence length="73" mass="8577">MYLPIFLFVLLFSFGSSSALRGGLLRQGRSVQGMEENQEIFDRAVRAPLRLFRSFDGYYMGDYYNYPPRQRPN</sequence>